<evidence type="ECO:0000256" key="4">
    <source>
        <dbReference type="ARBA" id="ARBA00010312"/>
    </source>
</evidence>
<dbReference type="CDD" id="cd02752">
    <property type="entry name" value="MopB_Formate-Dh-Na-like"/>
    <property type="match status" value="1"/>
</dbReference>
<evidence type="ECO:0000313" key="13">
    <source>
        <dbReference type="EMBL" id="TSP12369.1"/>
    </source>
</evidence>
<gene>
    <name evidence="13" type="ORF">FGG12_12300</name>
    <name evidence="14" type="ORF">M5D45_13065</name>
</gene>
<dbReference type="InterPro" id="IPR009010">
    <property type="entry name" value="Asp_de-COase-like_dom_sf"/>
</dbReference>
<name>A0AAE9HWG3_9BURK</name>
<dbReference type="Gene3D" id="3.40.228.10">
    <property type="entry name" value="Dimethylsulfoxide Reductase, domain 2"/>
    <property type="match status" value="1"/>
</dbReference>
<evidence type="ECO:0000256" key="5">
    <source>
        <dbReference type="ARBA" id="ARBA00022485"/>
    </source>
</evidence>
<dbReference type="Gene3D" id="2.40.40.20">
    <property type="match status" value="1"/>
</dbReference>
<keyword evidence="7" id="KW-0479">Metal-binding</keyword>
<evidence type="ECO:0000256" key="11">
    <source>
        <dbReference type="ARBA" id="ARBA00023014"/>
    </source>
</evidence>
<comment type="similarity">
    <text evidence="4">Belongs to the prokaryotic molybdopterin-containing oxidoreductase family.</text>
</comment>
<dbReference type="RefSeq" id="WP_144197954.1">
    <property type="nucleotide sequence ID" value="NZ_CAJPVH010000094.1"/>
</dbReference>
<dbReference type="InterPro" id="IPR006656">
    <property type="entry name" value="Mopterin_OxRdtase"/>
</dbReference>
<dbReference type="Gene3D" id="2.20.25.90">
    <property type="entry name" value="ADC-like domains"/>
    <property type="match status" value="1"/>
</dbReference>
<evidence type="ECO:0000256" key="3">
    <source>
        <dbReference type="ARBA" id="ARBA00004196"/>
    </source>
</evidence>
<dbReference type="GO" id="GO:0051539">
    <property type="term" value="F:4 iron, 4 sulfur cluster binding"/>
    <property type="evidence" value="ECO:0007669"/>
    <property type="project" value="UniProtKB-KW"/>
</dbReference>
<keyword evidence="6" id="KW-0500">Molybdenum</keyword>
<dbReference type="PROSITE" id="PS51669">
    <property type="entry name" value="4FE4S_MOW_BIS_MGD"/>
    <property type="match status" value="1"/>
</dbReference>
<reference evidence="14" key="2">
    <citation type="journal article" date="2022" name="Microbiol. Resour. Announc.">
        <title>Genome Sequence of Cupriavidus campinensis Strain G5, a Member of a Bacterial Consortium Capable of Polyethylene Degradation.</title>
        <authorList>
            <person name="Schneider B."/>
            <person name="Pfeiffer F."/>
            <person name="Dyall-Smith M."/>
            <person name="Kunte H.J."/>
        </authorList>
    </citation>
    <scope>NUCLEOTIDE SEQUENCE</scope>
    <source>
        <strain evidence="14">G5</strain>
    </source>
</reference>
<dbReference type="GO" id="GO:0030151">
    <property type="term" value="F:molybdenum ion binding"/>
    <property type="evidence" value="ECO:0007669"/>
    <property type="project" value="TreeGrafter"/>
</dbReference>
<comment type="cofactor">
    <cofactor evidence="1">
        <name>Mo-bis(molybdopterin guanine dinucleotide)</name>
        <dbReference type="ChEBI" id="CHEBI:60539"/>
    </cofactor>
</comment>
<organism evidence="14 16">
    <name type="scientific">Cupriavidus campinensis</name>
    <dbReference type="NCBI Taxonomy" id="151783"/>
    <lineage>
        <taxon>Bacteria</taxon>
        <taxon>Pseudomonadati</taxon>
        <taxon>Pseudomonadota</taxon>
        <taxon>Betaproteobacteria</taxon>
        <taxon>Burkholderiales</taxon>
        <taxon>Burkholderiaceae</taxon>
        <taxon>Cupriavidus</taxon>
    </lineage>
</organism>
<evidence type="ECO:0000259" key="12">
    <source>
        <dbReference type="PROSITE" id="PS51669"/>
    </source>
</evidence>
<dbReference type="AlphaFoldDB" id="A0AAE9HWG3"/>
<evidence type="ECO:0000313" key="15">
    <source>
        <dbReference type="Proteomes" id="UP000318943"/>
    </source>
</evidence>
<dbReference type="Pfam" id="PF00384">
    <property type="entry name" value="Molybdopterin"/>
    <property type="match status" value="1"/>
</dbReference>
<proteinExistence type="inferred from homology"/>
<dbReference type="GO" id="GO:0009055">
    <property type="term" value="F:electron transfer activity"/>
    <property type="evidence" value="ECO:0007669"/>
    <property type="project" value="TreeGrafter"/>
</dbReference>
<reference evidence="14" key="3">
    <citation type="submission" date="2022-05" db="EMBL/GenBank/DDBJ databases">
        <authorList>
            <person name="Kunte H.-J."/>
        </authorList>
    </citation>
    <scope>NUCLEOTIDE SEQUENCE</scope>
    <source>
        <strain evidence="14">G5</strain>
    </source>
</reference>
<dbReference type="PANTHER" id="PTHR43598:SF1">
    <property type="entry name" value="FORMATE DEHYDROGENASE-O MAJOR SUBUNIT"/>
    <property type="match status" value="1"/>
</dbReference>
<dbReference type="PROSITE" id="PS51318">
    <property type="entry name" value="TAT"/>
    <property type="match status" value="1"/>
</dbReference>
<evidence type="ECO:0000256" key="6">
    <source>
        <dbReference type="ARBA" id="ARBA00022505"/>
    </source>
</evidence>
<dbReference type="EMBL" id="CP097330">
    <property type="protein sequence ID" value="URF03452.1"/>
    <property type="molecule type" value="Genomic_DNA"/>
</dbReference>
<evidence type="ECO:0000256" key="2">
    <source>
        <dbReference type="ARBA" id="ARBA00001966"/>
    </source>
</evidence>
<evidence type="ECO:0000256" key="8">
    <source>
        <dbReference type="ARBA" id="ARBA00022729"/>
    </source>
</evidence>
<dbReference type="Pfam" id="PF04879">
    <property type="entry name" value="Molybdop_Fe4S4"/>
    <property type="match status" value="1"/>
</dbReference>
<accession>A0AAE9HWG3</accession>
<dbReference type="SUPFAM" id="SSF50692">
    <property type="entry name" value="ADC-like"/>
    <property type="match status" value="1"/>
</dbReference>
<evidence type="ECO:0000256" key="9">
    <source>
        <dbReference type="ARBA" id="ARBA00023002"/>
    </source>
</evidence>
<dbReference type="InterPro" id="IPR006963">
    <property type="entry name" value="Mopterin_OxRdtase_4Fe-4S_dom"/>
</dbReference>
<dbReference type="InterPro" id="IPR006657">
    <property type="entry name" value="MoPterin_dinucl-bd_dom"/>
</dbReference>
<dbReference type="KEGG" id="ccam:M5D45_13065"/>
<keyword evidence="15" id="KW-1185">Reference proteome</keyword>
<evidence type="ECO:0000256" key="10">
    <source>
        <dbReference type="ARBA" id="ARBA00023004"/>
    </source>
</evidence>
<dbReference type="InterPro" id="IPR006311">
    <property type="entry name" value="TAT_signal"/>
</dbReference>
<keyword evidence="8" id="KW-0732">Signal</keyword>
<dbReference type="SMART" id="SM00926">
    <property type="entry name" value="Molybdop_Fe4S4"/>
    <property type="match status" value="1"/>
</dbReference>
<reference evidence="13 15" key="1">
    <citation type="submission" date="2019-05" db="EMBL/GenBank/DDBJ databases">
        <title>Whole genome sequence analysis of Cupriavidus campinensis S14E4C strain.</title>
        <authorList>
            <person name="Abbaszade G."/>
            <person name="Szabo A."/>
            <person name="Toumi M."/>
            <person name="Toth E."/>
        </authorList>
    </citation>
    <scope>NUCLEOTIDE SEQUENCE [LARGE SCALE GENOMIC DNA]</scope>
    <source>
        <strain evidence="13 15">S14E4C</strain>
    </source>
</reference>
<dbReference type="FunFam" id="3.40.228.10:FF:000002">
    <property type="entry name" value="Formate dehydrogenase subunit alpha"/>
    <property type="match status" value="1"/>
</dbReference>
<dbReference type="NCBIfam" id="TIGR01409">
    <property type="entry name" value="TAT_signal_seq"/>
    <property type="match status" value="1"/>
</dbReference>
<dbReference type="GO" id="GO:0030313">
    <property type="term" value="C:cell envelope"/>
    <property type="evidence" value="ECO:0007669"/>
    <property type="project" value="UniProtKB-SubCell"/>
</dbReference>
<evidence type="ECO:0000313" key="16">
    <source>
        <dbReference type="Proteomes" id="UP001056132"/>
    </source>
</evidence>
<dbReference type="PANTHER" id="PTHR43598">
    <property type="entry name" value="TUNGSTEN-CONTAINING FORMYLMETHANOFURAN DEHYDROGENASE 2 SUBUNIT B"/>
    <property type="match status" value="1"/>
</dbReference>
<dbReference type="InterPro" id="IPR019546">
    <property type="entry name" value="TAT_signal_bac_arc"/>
</dbReference>
<sequence length="1016" mass="112554">MILTRKRADQGQTDRVANRLADPTAPQAHSASNANANGRLASRLAAGLAGAMPTMDRRSFLKRSGIGVGAGLAATQLTLIRKADADDGKAGAGAGKGEIVVRRTVCGHCSVGCAVDAVVQNGVWVRQEPVFDSPINMGAHCAKGAALREHGHGEYRLKYPMKLVNGKYQKISWDQALDEITAKMKAIRQETGPDSMFFVGSSKHSNEQAYLLRKWVSFFGTNNTDHQARICHSTTVAGVANTWGYGAMTNSYNDMQNAKAALYIGSNAAEAHPVSMLHLLHAKENGCKVIVVDPRYTRTAAKAQHYVRIRSGTDIAFLFGVLYHIFQNGWEDPKYLNDRVYGMDKVKAEVLAKWTPDKVEEVCGVPEAQVKLVAETMAKNRPSTLVWCMGQTQHTIGNAIVRASCIVQLALGNIGVSGGGANIFRGHDNVQGATDVGPNPDSLPGYYGLATGAWKHYAAVWGVDYEWIKKQFVSQTMMEKSGTTVSRWIDIVTEKSDLIDQDNNVRGVFFWGHAPNSQTRGLEMKRALDKLDLLVVVDPYPSATAAMANMTPAEGDKINPNRAVYLLPAATQFETSGSCTASNRSLQWREKVIEPLFESMPDHTIMQAFADKLGFGKELSKHYKMIEVKRAGRTWQEPETESILREINASNWTIGYTGQSPERLKSHMRNMQMFDVRTLRCKSGKDPVTGYDLTGDYFGLPWPCYGTPELKHPGSPNLYDTSKHVMDGGGNFRANFGVERDGVSLLAEDGSFSAGAEITTGYPEFDHVLLKKLGWWDDLTDAEKKAAEGKNWKTDLSGGIQRVVMKNHGCHPFGNAKARAVVWNFPDPIPQHREPLYSTRPDMVAKYPTHDDKMAFWRLPTLYKSVQQRNIENKIYEKFPIILTSGRLVEYEGGGEETRSNPWLAELQQENFVEINPQAASARGIRNGDYCWVRTPTGARLKVRALVTERVGVDTAFIPFHFSGWWEGRDLKEFYPDGAYPIVRGEAVNTATTYGYDSVTMMQETKTTVCQIERFA</sequence>
<dbReference type="Proteomes" id="UP001056132">
    <property type="component" value="Chromosome 1"/>
</dbReference>
<dbReference type="Pfam" id="PF01568">
    <property type="entry name" value="Molydop_binding"/>
    <property type="match status" value="1"/>
</dbReference>
<comment type="subcellular location">
    <subcellularLocation>
        <location evidence="3">Cell envelope</location>
    </subcellularLocation>
</comment>
<dbReference type="CDD" id="cd02792">
    <property type="entry name" value="MopB_CT_Formate-Dh-Na-like"/>
    <property type="match status" value="1"/>
</dbReference>
<dbReference type="PIRSF" id="PIRSF036643">
    <property type="entry name" value="FDH_alpha"/>
    <property type="match status" value="1"/>
</dbReference>
<keyword evidence="9" id="KW-0560">Oxidoreductase</keyword>
<dbReference type="SUPFAM" id="SSF53706">
    <property type="entry name" value="Formate dehydrogenase/DMSO reductase, domains 1-3"/>
    <property type="match status" value="1"/>
</dbReference>
<evidence type="ECO:0000313" key="14">
    <source>
        <dbReference type="EMBL" id="URF03452.1"/>
    </source>
</evidence>
<feature type="domain" description="4Fe-4S Mo/W bis-MGD-type" evidence="12">
    <location>
        <begin position="99"/>
        <end position="155"/>
    </location>
</feature>
<dbReference type="FunFam" id="2.40.40.20:FF:000013">
    <property type="entry name" value="Dimethyl sulfoxide reductase subunit A"/>
    <property type="match status" value="1"/>
</dbReference>
<dbReference type="InterPro" id="IPR027467">
    <property type="entry name" value="MopterinOxRdtase_cofactor_BS"/>
</dbReference>
<dbReference type="GO" id="GO:0009061">
    <property type="term" value="P:anaerobic respiration"/>
    <property type="evidence" value="ECO:0007669"/>
    <property type="project" value="TreeGrafter"/>
</dbReference>
<comment type="cofactor">
    <cofactor evidence="2">
        <name>[4Fe-4S] cluster</name>
        <dbReference type="ChEBI" id="CHEBI:49883"/>
    </cofactor>
</comment>
<keyword evidence="5" id="KW-0004">4Fe-4S</keyword>
<dbReference type="EMBL" id="VCIZ01000006">
    <property type="protein sequence ID" value="TSP12369.1"/>
    <property type="molecule type" value="Genomic_DNA"/>
</dbReference>
<keyword evidence="10" id="KW-0408">Iron</keyword>
<keyword evidence="11" id="KW-0411">Iron-sulfur</keyword>
<dbReference type="Proteomes" id="UP000318943">
    <property type="component" value="Unassembled WGS sequence"/>
</dbReference>
<dbReference type="FunFam" id="2.20.25.90:FF:000006">
    <property type="entry name" value="Formate dehydrogenase alpha subunit"/>
    <property type="match status" value="1"/>
</dbReference>
<dbReference type="PROSITE" id="PS00551">
    <property type="entry name" value="MOLYBDOPTERIN_PROK_1"/>
    <property type="match status" value="1"/>
</dbReference>
<dbReference type="GO" id="GO:0016491">
    <property type="term" value="F:oxidoreductase activity"/>
    <property type="evidence" value="ECO:0007669"/>
    <property type="project" value="UniProtKB-KW"/>
</dbReference>
<dbReference type="GO" id="GO:0043546">
    <property type="term" value="F:molybdopterin cofactor binding"/>
    <property type="evidence" value="ECO:0007669"/>
    <property type="project" value="InterPro"/>
</dbReference>
<evidence type="ECO:0000256" key="1">
    <source>
        <dbReference type="ARBA" id="ARBA00001942"/>
    </source>
</evidence>
<evidence type="ECO:0000256" key="7">
    <source>
        <dbReference type="ARBA" id="ARBA00022723"/>
    </source>
</evidence>
<protein>
    <submittedName>
        <fullName evidence="14">Molybdopterin-dependent oxidoreductase</fullName>
    </submittedName>
    <submittedName>
        <fullName evidence="13">Twin-arginine translocation signal domain-containing protein</fullName>
    </submittedName>
</protein>
<dbReference type="Gene3D" id="3.40.50.740">
    <property type="match status" value="1"/>
</dbReference>